<reference evidence="2 3" key="1">
    <citation type="journal article" date="2018" name="Mol. Biol. Evol.">
        <title>Analysis of the draft genome of the red seaweed Gracilariopsis chorda provides insights into genome size evolution in Rhodophyta.</title>
        <authorList>
            <person name="Lee J."/>
            <person name="Yang E.C."/>
            <person name="Graf L."/>
            <person name="Yang J.H."/>
            <person name="Qiu H."/>
            <person name="Zel Zion U."/>
            <person name="Chan C.X."/>
            <person name="Stephens T.G."/>
            <person name="Weber A.P.M."/>
            <person name="Boo G.H."/>
            <person name="Boo S.M."/>
            <person name="Kim K.M."/>
            <person name="Shin Y."/>
            <person name="Jung M."/>
            <person name="Lee S.J."/>
            <person name="Yim H.S."/>
            <person name="Lee J.H."/>
            <person name="Bhattacharya D."/>
            <person name="Yoon H.S."/>
        </authorList>
    </citation>
    <scope>NUCLEOTIDE SEQUENCE [LARGE SCALE GENOMIC DNA]</scope>
    <source>
        <strain evidence="2 3">SKKU-2015</strain>
        <tissue evidence="2">Whole body</tissue>
    </source>
</reference>
<dbReference type="Gene3D" id="1.10.472.10">
    <property type="entry name" value="Cyclin-like"/>
    <property type="match status" value="1"/>
</dbReference>
<dbReference type="OrthoDB" id="5671at2759"/>
<proteinExistence type="predicted"/>
<evidence type="ECO:0000313" key="3">
    <source>
        <dbReference type="Proteomes" id="UP000247409"/>
    </source>
</evidence>
<dbReference type="Pfam" id="PF08613">
    <property type="entry name" value="Cyclin"/>
    <property type="match status" value="1"/>
</dbReference>
<feature type="compositionally biased region" description="Basic and acidic residues" evidence="1">
    <location>
        <begin position="1"/>
        <end position="11"/>
    </location>
</feature>
<comment type="caution">
    <text evidence="2">The sequence shown here is derived from an EMBL/GenBank/DDBJ whole genome shotgun (WGS) entry which is preliminary data.</text>
</comment>
<dbReference type="InterPro" id="IPR013922">
    <property type="entry name" value="Cyclin_PHO80-like"/>
</dbReference>
<feature type="region of interest" description="Disordered" evidence="1">
    <location>
        <begin position="1"/>
        <end position="42"/>
    </location>
</feature>
<sequence>MDYKSRPDPNPKHPTSNIRYVCHPNQPSPHDHPSPPLPQQLVRRPAPSHRLFTVYQHHAAADRANRHTHANQSAQPPLIRAHPHHNTHVVYPQPSHPNRIPAPPPPPSSGALPFPEPSLVGRSRPHDEPMNHTRAVAPSQPGALVIPYAAQMHMMPKLNNMHSHLSHPQPMAHVAQMGAVRPSAVRAGRNAHAAHSERFLASMSKEQFVENASRDLDECARRNEGRFALPVYSEPESVFFSVVKPEIPTKEYLKRLVTYTHCSPAAFIVMLIYLDRVARNEPRLVVTLFNMHRLLITALTLACKNLDDQCFANVHYAKVGGIPTVREMNRLELQLLKYLDRRLFVTEEDYKAKLNQLAGMQDLTGGCDGKGHGPMKGEMEGGCKNSPMCIADQMFIHGGSGASGMNTNGRKGTMEDRGNVRRAKCEVMTDNGYYSEMNHGVGQREATKTTHGRVSVAYGGGHANGVGGVGMSGNYGGMLMDVCRKAL</sequence>
<name>A0A2V3IPZ7_9FLOR</name>
<gene>
    <name evidence="2" type="ORF">BWQ96_06088</name>
</gene>
<organism evidence="2 3">
    <name type="scientific">Gracilariopsis chorda</name>
    <dbReference type="NCBI Taxonomy" id="448386"/>
    <lineage>
        <taxon>Eukaryota</taxon>
        <taxon>Rhodophyta</taxon>
        <taxon>Florideophyceae</taxon>
        <taxon>Rhodymeniophycidae</taxon>
        <taxon>Gracilariales</taxon>
        <taxon>Gracilariaceae</taxon>
        <taxon>Gracilariopsis</taxon>
    </lineage>
</organism>
<dbReference type="CDD" id="cd20558">
    <property type="entry name" value="CYCLIN_ScPCL7-like"/>
    <property type="match status" value="1"/>
</dbReference>
<accession>A0A2V3IPZ7</accession>
<dbReference type="EMBL" id="NBIV01000100">
    <property type="protein sequence ID" value="PXF44161.1"/>
    <property type="molecule type" value="Genomic_DNA"/>
</dbReference>
<evidence type="ECO:0000313" key="2">
    <source>
        <dbReference type="EMBL" id="PXF44161.1"/>
    </source>
</evidence>
<feature type="region of interest" description="Disordered" evidence="1">
    <location>
        <begin position="87"/>
        <end position="135"/>
    </location>
</feature>
<dbReference type="SUPFAM" id="SSF47954">
    <property type="entry name" value="Cyclin-like"/>
    <property type="match status" value="1"/>
</dbReference>
<dbReference type="STRING" id="448386.A0A2V3IPZ7"/>
<dbReference type="InterPro" id="IPR036915">
    <property type="entry name" value="Cyclin-like_sf"/>
</dbReference>
<dbReference type="PANTHER" id="PTHR15615">
    <property type="match status" value="1"/>
</dbReference>
<dbReference type="AlphaFoldDB" id="A0A2V3IPZ7"/>
<dbReference type="PANTHER" id="PTHR15615:SF108">
    <property type="entry name" value="PROTEIN CNPPD1"/>
    <property type="match status" value="1"/>
</dbReference>
<protein>
    <submittedName>
        <fullName evidence="2">Cyclin-U4-1</fullName>
    </submittedName>
</protein>
<keyword evidence="3" id="KW-1185">Reference proteome</keyword>
<evidence type="ECO:0000256" key="1">
    <source>
        <dbReference type="SAM" id="MobiDB-lite"/>
    </source>
</evidence>
<dbReference type="Proteomes" id="UP000247409">
    <property type="component" value="Unassembled WGS sequence"/>
</dbReference>
<dbReference type="GO" id="GO:0019901">
    <property type="term" value="F:protein kinase binding"/>
    <property type="evidence" value="ECO:0007669"/>
    <property type="project" value="InterPro"/>
</dbReference>